<dbReference type="SUPFAM" id="SSF52540">
    <property type="entry name" value="P-loop containing nucleoside triphosphate hydrolases"/>
    <property type="match status" value="1"/>
</dbReference>
<evidence type="ECO:0000256" key="9">
    <source>
        <dbReference type="ARBA" id="ARBA00038669"/>
    </source>
</evidence>
<evidence type="ECO:0000313" key="14">
    <source>
        <dbReference type="EMBL" id="HDP15741.1"/>
    </source>
</evidence>
<organism evidence="14">
    <name type="scientific">Thermofilum adornatum</name>
    <dbReference type="NCBI Taxonomy" id="1365176"/>
    <lineage>
        <taxon>Archaea</taxon>
        <taxon>Thermoproteota</taxon>
        <taxon>Thermoprotei</taxon>
        <taxon>Thermofilales</taxon>
        <taxon>Thermofilaceae</taxon>
        <taxon>Thermofilum</taxon>
    </lineage>
</organism>
<dbReference type="GO" id="GO:0016887">
    <property type="term" value="F:ATP hydrolysis activity"/>
    <property type="evidence" value="ECO:0007669"/>
    <property type="project" value="InterPro"/>
</dbReference>
<dbReference type="PROSITE" id="PS00211">
    <property type="entry name" value="ABC_TRANSPORTER_1"/>
    <property type="match status" value="1"/>
</dbReference>
<evidence type="ECO:0000256" key="12">
    <source>
        <dbReference type="ARBA" id="ARBA00048610"/>
    </source>
</evidence>
<dbReference type="FunFam" id="3.40.50.300:FF:000016">
    <property type="entry name" value="Oligopeptide ABC transporter ATP-binding component"/>
    <property type="match status" value="1"/>
</dbReference>
<sequence length="333" mass="37178">MSSTLSENQVLAVRDLSVRFYTYAGVVHAVSQAYLDVFERETVALVGETGCGKSVFTKAITGLIDPPGRIETGQALFRKRDGTIVDLIKLSPEEIREIRGNEIAYIFQDPSSSLDPLYTAGDHIAETILEHRPITKDEAYQEAVQLLRDVLIPNPEVRVRNYPHELSGGMRQRVVIATAIANKPRLLIADEPTTNLDVTVQAQILDLLRGLKEKYKMSLLLITHNLGVVAETADRVYVMYGGRITETADVNTIFEAPMHPYTQLLLRAVPNPLKRIERLESIPGTVPNLIDMKPGCPFAPRCPFALEICRKEDPPRIDLGNGHVVHCWLHAKR</sequence>
<dbReference type="Pfam" id="PF00005">
    <property type="entry name" value="ABC_tran"/>
    <property type="match status" value="1"/>
</dbReference>
<dbReference type="EMBL" id="DSAY01000149">
    <property type="protein sequence ID" value="HDP15741.1"/>
    <property type="molecule type" value="Genomic_DNA"/>
</dbReference>
<dbReference type="NCBIfam" id="TIGR01727">
    <property type="entry name" value="oligo_HPY"/>
    <property type="match status" value="1"/>
</dbReference>
<dbReference type="SMART" id="SM00382">
    <property type="entry name" value="AAA"/>
    <property type="match status" value="1"/>
</dbReference>
<dbReference type="Pfam" id="PF08352">
    <property type="entry name" value="oligo_HPY"/>
    <property type="match status" value="1"/>
</dbReference>
<keyword evidence="5 14" id="KW-0067">ATP-binding</keyword>
<accession>A0A7C1CEW2</accession>
<keyword evidence="3" id="KW-1003">Cell membrane</keyword>
<evidence type="ECO:0000256" key="7">
    <source>
        <dbReference type="ARBA" id="ARBA00023065"/>
    </source>
</evidence>
<evidence type="ECO:0000256" key="1">
    <source>
        <dbReference type="ARBA" id="ARBA00004202"/>
    </source>
</evidence>
<dbReference type="GO" id="GO:0015413">
    <property type="term" value="F:ABC-type nickel transporter activity"/>
    <property type="evidence" value="ECO:0007669"/>
    <property type="project" value="UniProtKB-EC"/>
</dbReference>
<dbReference type="GO" id="GO:0005886">
    <property type="term" value="C:plasma membrane"/>
    <property type="evidence" value="ECO:0007669"/>
    <property type="project" value="UniProtKB-SubCell"/>
</dbReference>
<evidence type="ECO:0000256" key="2">
    <source>
        <dbReference type="ARBA" id="ARBA00022448"/>
    </source>
</evidence>
<keyword evidence="6" id="KW-1278">Translocase</keyword>
<keyword evidence="8" id="KW-0472">Membrane</keyword>
<feature type="domain" description="ABC transporter" evidence="13">
    <location>
        <begin position="13"/>
        <end position="266"/>
    </location>
</feature>
<evidence type="ECO:0000256" key="11">
    <source>
        <dbReference type="ARBA" id="ARBA00044143"/>
    </source>
</evidence>
<dbReference type="PANTHER" id="PTHR43297">
    <property type="entry name" value="OLIGOPEPTIDE TRANSPORT ATP-BINDING PROTEIN APPD"/>
    <property type="match status" value="1"/>
</dbReference>
<dbReference type="CDD" id="cd03257">
    <property type="entry name" value="ABC_NikE_OppD_transporters"/>
    <property type="match status" value="1"/>
</dbReference>
<dbReference type="InterPro" id="IPR050388">
    <property type="entry name" value="ABC_Ni/Peptide_Import"/>
</dbReference>
<gene>
    <name evidence="14" type="ORF">ENN26_08245</name>
</gene>
<dbReference type="PROSITE" id="PS50893">
    <property type="entry name" value="ABC_TRANSPORTER_2"/>
    <property type="match status" value="1"/>
</dbReference>
<keyword evidence="7" id="KW-0406">Ion transport</keyword>
<keyword evidence="4" id="KW-0547">Nucleotide-binding</keyword>
<comment type="subunit">
    <text evidence="9">The complex is composed of two ATP-binding proteins (NikD and NikE), two transmembrane proteins (NikB and NikC) and a solute-binding protein (NikA).</text>
</comment>
<dbReference type="InterPro" id="IPR013563">
    <property type="entry name" value="Oligopep_ABC_C"/>
</dbReference>
<reference evidence="14" key="1">
    <citation type="journal article" date="2020" name="mSystems">
        <title>Genome- and Community-Level Interaction Insights into Carbon Utilization and Element Cycling Functions of Hydrothermarchaeota in Hydrothermal Sediment.</title>
        <authorList>
            <person name="Zhou Z."/>
            <person name="Liu Y."/>
            <person name="Xu W."/>
            <person name="Pan J."/>
            <person name="Luo Z.H."/>
            <person name="Li M."/>
        </authorList>
    </citation>
    <scope>NUCLEOTIDE SEQUENCE [LARGE SCALE GENOMIC DNA]</scope>
    <source>
        <strain evidence="14">SpSt-116</strain>
    </source>
</reference>
<dbReference type="Gene3D" id="3.40.50.300">
    <property type="entry name" value="P-loop containing nucleotide triphosphate hydrolases"/>
    <property type="match status" value="1"/>
</dbReference>
<evidence type="ECO:0000256" key="10">
    <source>
        <dbReference type="ARBA" id="ARBA00039098"/>
    </source>
</evidence>
<dbReference type="GO" id="GO:0005524">
    <property type="term" value="F:ATP binding"/>
    <property type="evidence" value="ECO:0007669"/>
    <property type="project" value="UniProtKB-KW"/>
</dbReference>
<protein>
    <recommendedName>
        <fullName evidence="11">Nickel import system ATP-binding protein NikD</fullName>
        <ecNumber evidence="10">7.2.2.11</ecNumber>
    </recommendedName>
</protein>
<evidence type="ECO:0000256" key="8">
    <source>
        <dbReference type="ARBA" id="ARBA00023136"/>
    </source>
</evidence>
<dbReference type="InterPro" id="IPR003593">
    <property type="entry name" value="AAA+_ATPase"/>
</dbReference>
<evidence type="ECO:0000256" key="4">
    <source>
        <dbReference type="ARBA" id="ARBA00022741"/>
    </source>
</evidence>
<evidence type="ECO:0000259" key="13">
    <source>
        <dbReference type="PROSITE" id="PS50893"/>
    </source>
</evidence>
<dbReference type="AlphaFoldDB" id="A0A7C1CEW2"/>
<dbReference type="GO" id="GO:0015833">
    <property type="term" value="P:peptide transport"/>
    <property type="evidence" value="ECO:0007669"/>
    <property type="project" value="InterPro"/>
</dbReference>
<comment type="catalytic activity">
    <reaction evidence="12">
        <text>Ni(2+)(out) + ATP + H2O = Ni(2+)(in) + ADP + phosphate + H(+)</text>
        <dbReference type="Rhea" id="RHEA:15557"/>
        <dbReference type="ChEBI" id="CHEBI:15377"/>
        <dbReference type="ChEBI" id="CHEBI:15378"/>
        <dbReference type="ChEBI" id="CHEBI:30616"/>
        <dbReference type="ChEBI" id="CHEBI:43474"/>
        <dbReference type="ChEBI" id="CHEBI:49786"/>
        <dbReference type="ChEBI" id="CHEBI:456216"/>
        <dbReference type="EC" id="7.2.2.11"/>
    </reaction>
    <physiologicalReaction direction="left-to-right" evidence="12">
        <dbReference type="Rhea" id="RHEA:15558"/>
    </physiologicalReaction>
</comment>
<proteinExistence type="predicted"/>
<comment type="caution">
    <text evidence="14">The sequence shown here is derived from an EMBL/GenBank/DDBJ whole genome shotgun (WGS) entry which is preliminary data.</text>
</comment>
<evidence type="ECO:0000256" key="3">
    <source>
        <dbReference type="ARBA" id="ARBA00022475"/>
    </source>
</evidence>
<dbReference type="EC" id="7.2.2.11" evidence="10"/>
<name>A0A7C1CEW2_9CREN</name>
<dbReference type="PANTHER" id="PTHR43297:SF13">
    <property type="entry name" value="NICKEL ABC TRANSPORTER, ATP-BINDING PROTEIN"/>
    <property type="match status" value="1"/>
</dbReference>
<comment type="subcellular location">
    <subcellularLocation>
        <location evidence="1">Cell membrane</location>
        <topology evidence="1">Peripheral membrane protein</topology>
    </subcellularLocation>
</comment>
<dbReference type="InterPro" id="IPR003439">
    <property type="entry name" value="ABC_transporter-like_ATP-bd"/>
</dbReference>
<evidence type="ECO:0000256" key="5">
    <source>
        <dbReference type="ARBA" id="ARBA00022840"/>
    </source>
</evidence>
<dbReference type="InterPro" id="IPR017871">
    <property type="entry name" value="ABC_transporter-like_CS"/>
</dbReference>
<dbReference type="InterPro" id="IPR027417">
    <property type="entry name" value="P-loop_NTPase"/>
</dbReference>
<evidence type="ECO:0000256" key="6">
    <source>
        <dbReference type="ARBA" id="ARBA00022967"/>
    </source>
</evidence>
<keyword evidence="2" id="KW-0813">Transport</keyword>